<evidence type="ECO:0000256" key="8">
    <source>
        <dbReference type="SAM" id="Phobius"/>
    </source>
</evidence>
<evidence type="ECO:0000256" key="3">
    <source>
        <dbReference type="ARBA" id="ARBA00022475"/>
    </source>
</evidence>
<evidence type="ECO:0000256" key="6">
    <source>
        <dbReference type="ARBA" id="ARBA00023136"/>
    </source>
</evidence>
<evidence type="ECO:0000256" key="2">
    <source>
        <dbReference type="ARBA" id="ARBA00022448"/>
    </source>
</evidence>
<feature type="transmembrane region" description="Helical" evidence="8">
    <location>
        <begin position="352"/>
        <end position="384"/>
    </location>
</feature>
<dbReference type="InterPro" id="IPR003474">
    <property type="entry name" value="Glcn_transporter"/>
</dbReference>
<protein>
    <submittedName>
        <fullName evidence="9">Gluconate permease</fullName>
    </submittedName>
</protein>
<feature type="transmembrane region" description="Helical" evidence="8">
    <location>
        <begin position="391"/>
        <end position="409"/>
    </location>
</feature>
<feature type="transmembrane region" description="Helical" evidence="8">
    <location>
        <begin position="5"/>
        <end position="23"/>
    </location>
</feature>
<dbReference type="NCBIfam" id="TIGR00791">
    <property type="entry name" value="gntP"/>
    <property type="match status" value="1"/>
</dbReference>
<feature type="transmembrane region" description="Helical" evidence="8">
    <location>
        <begin position="179"/>
        <end position="199"/>
    </location>
</feature>
<evidence type="ECO:0000256" key="5">
    <source>
        <dbReference type="ARBA" id="ARBA00022989"/>
    </source>
</evidence>
<keyword evidence="2" id="KW-0813">Transport</keyword>
<gene>
    <name evidence="9" type="ORF">JGZ15_03845</name>
</gene>
<dbReference type="Proteomes" id="UP000595859">
    <property type="component" value="Chromosome"/>
</dbReference>
<accession>A0A7T7NZC2</accession>
<feature type="transmembrane region" description="Helical" evidence="8">
    <location>
        <begin position="271"/>
        <end position="290"/>
    </location>
</feature>
<feature type="transmembrane region" description="Helical" evidence="8">
    <location>
        <begin position="60"/>
        <end position="81"/>
    </location>
</feature>
<feature type="transmembrane region" description="Helical" evidence="8">
    <location>
        <begin position="310"/>
        <end position="332"/>
    </location>
</feature>
<feature type="transmembrane region" description="Helical" evidence="8">
    <location>
        <begin position="429"/>
        <end position="452"/>
    </location>
</feature>
<feature type="transmembrane region" description="Helical" evidence="8">
    <location>
        <begin position="29"/>
        <end position="48"/>
    </location>
</feature>
<dbReference type="GO" id="GO:0005886">
    <property type="term" value="C:plasma membrane"/>
    <property type="evidence" value="ECO:0007669"/>
    <property type="project" value="UniProtKB-SubCell"/>
</dbReference>
<name>A0A7T7NZC2_STAPS</name>
<dbReference type="PANTHER" id="PTHR30354:SF22">
    <property type="entry name" value="HIGH-AFFINITY GLUCONATE TRANSPORTER"/>
    <property type="match status" value="1"/>
</dbReference>
<keyword evidence="6 8" id="KW-0472">Membrane</keyword>
<dbReference type="Pfam" id="PF02447">
    <property type="entry name" value="GntP_permease"/>
    <property type="match status" value="1"/>
</dbReference>
<dbReference type="PIRSF" id="PIRSF002746">
    <property type="entry name" value="Gluconate_transporter"/>
    <property type="match status" value="1"/>
</dbReference>
<comment type="subcellular location">
    <subcellularLocation>
        <location evidence="1">Cell membrane</location>
        <topology evidence="1">Multi-pass membrane protein</topology>
    </subcellularLocation>
</comment>
<keyword evidence="3" id="KW-1003">Cell membrane</keyword>
<sequence length="453" mass="47988">MFQEIWPLLSVAIAIIVLLILIMKLQLNTFVALVITAMVTGILLGMPFDKIVATIETGMGGTLGHIALIFGLGAMLGKLLADGGGATQIADTLIAKLGKKYVQWAMVIASFIIGIALFFEVGLVLLIPLVFTIAKRMNVSQLKIGMPMVTALSVTHGFLPPHPGPVVIAKELGANIGEVLLYGFIVAIPVTIIAGPVFAKIAPRLTPTAFQREGDISSLGATKSFKDEELPSFGLSTFTALLPVLLMLFATLWQLISGHEGKAHNTLESMIYFIGSAGTAMLIAVVFAVFSMGIRRGIPTKQVMNTLTQAIYPIGMMLLIIGAGGAFKQVLIDGGVGGAIEKIFTDVNISPILLAWLVATILRLALGSATVAAISTTGIVLPLLQTADVNLALVALAIGAGSIFCSHVNDAGFWMFKEYFGLTVKETFLTWSLIETIISVSGLVFVLFISLFV</sequence>
<comment type="similarity">
    <text evidence="7">Belongs to the GntP permease family.</text>
</comment>
<keyword evidence="4 8" id="KW-0812">Transmembrane</keyword>
<dbReference type="RefSeq" id="WP_200265307.1">
    <property type="nucleotide sequence ID" value="NZ_CP066884.1"/>
</dbReference>
<evidence type="ECO:0000313" key="10">
    <source>
        <dbReference type="Proteomes" id="UP000595859"/>
    </source>
</evidence>
<feature type="transmembrane region" description="Helical" evidence="8">
    <location>
        <begin position="233"/>
        <end position="256"/>
    </location>
</feature>
<evidence type="ECO:0000256" key="7">
    <source>
        <dbReference type="ARBA" id="ARBA00049663"/>
    </source>
</evidence>
<evidence type="ECO:0000256" key="1">
    <source>
        <dbReference type="ARBA" id="ARBA00004651"/>
    </source>
</evidence>
<reference evidence="9 10" key="1">
    <citation type="submission" date="2020-12" db="EMBL/GenBank/DDBJ databases">
        <title>Whole genome sequencing and de novo assembly of Staphylococcus pseudintermedius: a novel pangenome approach to unravel pathogenesis of canine pyoderma.</title>
        <authorList>
            <person name="Ferrer L."/>
            <person name="Perez D."/>
            <person name="Fonticoba R."/>
            <person name="Vines J."/>
            <person name="Fabregas N."/>
            <person name="Madronero S."/>
            <person name="Meroni G."/>
            <person name="Martino P."/>
            <person name="Martinez S."/>
            <person name="Cusco A."/>
            <person name="Migura L."/>
            <person name="Francino O."/>
        </authorList>
    </citation>
    <scope>NUCLEOTIDE SEQUENCE [LARGE SCALE GENOMIC DNA]</scope>
    <source>
        <strain evidence="9 10">HSP080</strain>
    </source>
</reference>
<dbReference type="AlphaFoldDB" id="A0A7T7NZC2"/>
<dbReference type="EMBL" id="CP066884">
    <property type="protein sequence ID" value="QQM98784.1"/>
    <property type="molecule type" value="Genomic_DNA"/>
</dbReference>
<evidence type="ECO:0000313" key="9">
    <source>
        <dbReference type="EMBL" id="QQM98784.1"/>
    </source>
</evidence>
<evidence type="ECO:0000256" key="4">
    <source>
        <dbReference type="ARBA" id="ARBA00022692"/>
    </source>
</evidence>
<proteinExistence type="inferred from homology"/>
<keyword evidence="5 8" id="KW-1133">Transmembrane helix</keyword>
<feature type="transmembrane region" description="Helical" evidence="8">
    <location>
        <begin position="101"/>
        <end position="130"/>
    </location>
</feature>
<dbReference type="PANTHER" id="PTHR30354">
    <property type="entry name" value="GNT FAMILY GLUCONATE TRANSPORTER"/>
    <property type="match status" value="1"/>
</dbReference>
<organism evidence="9 10">
    <name type="scientific">Staphylococcus pseudintermedius</name>
    <dbReference type="NCBI Taxonomy" id="283734"/>
    <lineage>
        <taxon>Bacteria</taxon>
        <taxon>Bacillati</taxon>
        <taxon>Bacillota</taxon>
        <taxon>Bacilli</taxon>
        <taxon>Bacillales</taxon>
        <taxon>Staphylococcaceae</taxon>
        <taxon>Staphylococcus</taxon>
        <taxon>Staphylococcus intermedius group</taxon>
    </lineage>
</organism>
<dbReference type="GO" id="GO:0015128">
    <property type="term" value="F:gluconate transmembrane transporter activity"/>
    <property type="evidence" value="ECO:0007669"/>
    <property type="project" value="InterPro"/>
</dbReference>